<proteinExistence type="predicted"/>
<organism evidence="2 3">
    <name type="scientific">Vanilla planifolia</name>
    <name type="common">Vanilla</name>
    <dbReference type="NCBI Taxonomy" id="51239"/>
    <lineage>
        <taxon>Eukaryota</taxon>
        <taxon>Viridiplantae</taxon>
        <taxon>Streptophyta</taxon>
        <taxon>Embryophyta</taxon>
        <taxon>Tracheophyta</taxon>
        <taxon>Spermatophyta</taxon>
        <taxon>Magnoliopsida</taxon>
        <taxon>Liliopsida</taxon>
        <taxon>Asparagales</taxon>
        <taxon>Orchidaceae</taxon>
        <taxon>Vanilloideae</taxon>
        <taxon>Vanilleae</taxon>
        <taxon>Vanilla</taxon>
    </lineage>
</organism>
<sequence length="173" mass="18477">MIAPSRTPSTTPPATMLSRKFLSEGEIPGWTASATSGTTIAAARAAAVNPATTWSFDDDDALTMSRSPRRTMPVTGALSVGFDELAKAPTVVSGNRKRQVGGERGFATVNAVVADAIREASPSGGSNAVEERKDVCSSKEWRNNGRAKLRDWVLDDSLPRQDSDPLWRLMVVS</sequence>
<dbReference type="Proteomes" id="UP000639772">
    <property type="component" value="Unassembled WGS sequence"/>
</dbReference>
<comment type="caution">
    <text evidence="2">The sequence shown here is derived from an EMBL/GenBank/DDBJ whole genome shotgun (WGS) entry which is preliminary data.</text>
</comment>
<evidence type="ECO:0000313" key="3">
    <source>
        <dbReference type="Proteomes" id="UP000639772"/>
    </source>
</evidence>
<accession>A0A835PFS6</accession>
<feature type="region of interest" description="Disordered" evidence="1">
    <location>
        <begin position="121"/>
        <end position="140"/>
    </location>
</feature>
<feature type="compositionally biased region" description="Basic and acidic residues" evidence="1">
    <location>
        <begin position="129"/>
        <end position="140"/>
    </location>
</feature>
<protein>
    <submittedName>
        <fullName evidence="2">Uncharacterized protein</fullName>
    </submittedName>
</protein>
<gene>
    <name evidence="2" type="ORF">HPP92_026505</name>
</gene>
<dbReference type="EMBL" id="JADCNM010000086">
    <property type="protein sequence ID" value="KAG0450872.1"/>
    <property type="molecule type" value="Genomic_DNA"/>
</dbReference>
<dbReference type="AlphaFoldDB" id="A0A835PFS6"/>
<name>A0A835PFS6_VANPL</name>
<evidence type="ECO:0000256" key="1">
    <source>
        <dbReference type="SAM" id="MobiDB-lite"/>
    </source>
</evidence>
<evidence type="ECO:0000313" key="2">
    <source>
        <dbReference type="EMBL" id="KAG0450872.1"/>
    </source>
</evidence>
<reference evidence="2 3" key="1">
    <citation type="journal article" date="2020" name="Nat. Food">
        <title>A phased Vanilla planifolia genome enables genetic improvement of flavour and production.</title>
        <authorList>
            <person name="Hasing T."/>
            <person name="Tang H."/>
            <person name="Brym M."/>
            <person name="Khazi F."/>
            <person name="Huang T."/>
            <person name="Chambers A.H."/>
        </authorList>
    </citation>
    <scope>NUCLEOTIDE SEQUENCE [LARGE SCALE GENOMIC DNA]</scope>
    <source>
        <tissue evidence="2">Leaf</tissue>
    </source>
</reference>